<evidence type="ECO:0000313" key="3">
    <source>
        <dbReference type="Proteomes" id="UP000275078"/>
    </source>
</evidence>
<reference evidence="2 3" key="1">
    <citation type="journal article" date="2018" name="Nat. Ecol. Evol.">
        <title>Pezizomycetes genomes reveal the molecular basis of ectomycorrhizal truffle lifestyle.</title>
        <authorList>
            <person name="Murat C."/>
            <person name="Payen T."/>
            <person name="Noel B."/>
            <person name="Kuo A."/>
            <person name="Morin E."/>
            <person name="Chen J."/>
            <person name="Kohler A."/>
            <person name="Krizsan K."/>
            <person name="Balestrini R."/>
            <person name="Da Silva C."/>
            <person name="Montanini B."/>
            <person name="Hainaut M."/>
            <person name="Levati E."/>
            <person name="Barry K.W."/>
            <person name="Belfiori B."/>
            <person name="Cichocki N."/>
            <person name="Clum A."/>
            <person name="Dockter R.B."/>
            <person name="Fauchery L."/>
            <person name="Guy J."/>
            <person name="Iotti M."/>
            <person name="Le Tacon F."/>
            <person name="Lindquist E.A."/>
            <person name="Lipzen A."/>
            <person name="Malagnac F."/>
            <person name="Mello A."/>
            <person name="Molinier V."/>
            <person name="Miyauchi S."/>
            <person name="Poulain J."/>
            <person name="Riccioni C."/>
            <person name="Rubini A."/>
            <person name="Sitrit Y."/>
            <person name="Splivallo R."/>
            <person name="Traeger S."/>
            <person name="Wang M."/>
            <person name="Zifcakova L."/>
            <person name="Wipf D."/>
            <person name="Zambonelli A."/>
            <person name="Paolocci F."/>
            <person name="Nowrousian M."/>
            <person name="Ottonello S."/>
            <person name="Baldrian P."/>
            <person name="Spatafora J.W."/>
            <person name="Henrissat B."/>
            <person name="Nagy L.G."/>
            <person name="Aury J.M."/>
            <person name="Wincker P."/>
            <person name="Grigoriev I.V."/>
            <person name="Bonfante P."/>
            <person name="Martin F.M."/>
        </authorList>
    </citation>
    <scope>NUCLEOTIDE SEQUENCE [LARGE SCALE GENOMIC DNA]</scope>
    <source>
        <strain evidence="2 3">RN42</strain>
    </source>
</reference>
<dbReference type="PANTHER" id="PTHR15715">
    <property type="entry name" value="CENTROSOMAL PROTEIN OF 170 KDA"/>
    <property type="match status" value="1"/>
</dbReference>
<dbReference type="SUPFAM" id="SSF49879">
    <property type="entry name" value="SMAD/FHA domain"/>
    <property type="match status" value="1"/>
</dbReference>
<feature type="domain" description="FHA" evidence="1">
    <location>
        <begin position="39"/>
        <end position="96"/>
    </location>
</feature>
<dbReference type="InterPro" id="IPR000253">
    <property type="entry name" value="FHA_dom"/>
</dbReference>
<evidence type="ECO:0000313" key="2">
    <source>
        <dbReference type="EMBL" id="RPA81829.1"/>
    </source>
</evidence>
<dbReference type="OrthoDB" id="687730at2759"/>
<dbReference type="InterPro" id="IPR008984">
    <property type="entry name" value="SMAD_FHA_dom_sf"/>
</dbReference>
<dbReference type="Proteomes" id="UP000275078">
    <property type="component" value="Unassembled WGS sequence"/>
</dbReference>
<dbReference type="PANTHER" id="PTHR15715:SF46">
    <property type="entry name" value="TO VACUOLE TARGETING VPS64, PUTATIVE (AFU_ORTHOLOGUE AFUA_2G02420)-RELATED"/>
    <property type="match status" value="1"/>
</dbReference>
<protein>
    <submittedName>
        <fullName evidence="2">SMAD/FHA domain-containing protein</fullName>
    </submittedName>
</protein>
<dbReference type="SMART" id="SM00240">
    <property type="entry name" value="FHA"/>
    <property type="match status" value="1"/>
</dbReference>
<evidence type="ECO:0000259" key="1">
    <source>
        <dbReference type="PROSITE" id="PS50006"/>
    </source>
</evidence>
<dbReference type="InterPro" id="IPR051176">
    <property type="entry name" value="Cent_Immune-Sig_Mod"/>
</dbReference>
<dbReference type="EMBL" id="ML119676">
    <property type="protein sequence ID" value="RPA81829.1"/>
    <property type="molecule type" value="Genomic_DNA"/>
</dbReference>
<dbReference type="Pfam" id="PF00498">
    <property type="entry name" value="FHA"/>
    <property type="match status" value="1"/>
</dbReference>
<proteinExistence type="predicted"/>
<organism evidence="2 3">
    <name type="scientific">Ascobolus immersus RN42</name>
    <dbReference type="NCBI Taxonomy" id="1160509"/>
    <lineage>
        <taxon>Eukaryota</taxon>
        <taxon>Fungi</taxon>
        <taxon>Dikarya</taxon>
        <taxon>Ascomycota</taxon>
        <taxon>Pezizomycotina</taxon>
        <taxon>Pezizomycetes</taxon>
        <taxon>Pezizales</taxon>
        <taxon>Ascobolaceae</taxon>
        <taxon>Ascobolus</taxon>
    </lineage>
</organism>
<dbReference type="STRING" id="1160509.A0A3N4I6X4"/>
<accession>A0A3N4I6X4</accession>
<dbReference type="GO" id="GO:0005737">
    <property type="term" value="C:cytoplasm"/>
    <property type="evidence" value="ECO:0007669"/>
    <property type="project" value="TreeGrafter"/>
</dbReference>
<keyword evidence="3" id="KW-1185">Reference proteome</keyword>
<dbReference type="Gene3D" id="2.60.200.20">
    <property type="match status" value="1"/>
</dbReference>
<dbReference type="AlphaFoldDB" id="A0A3N4I6X4"/>
<sequence length="191" mass="21153">MFSNSASKPSATFSVLALAPLNGTFEKKVIGVPLYPETLRIGRQTNSKSVPLTTNGFFDSKVLSRQHAEIWCDSTGGVWIRDVKSSNGTFINGRRLSQENKESEPFQIRQEDILELGIDIVAEDGITVIHHKVAAKIEYAGPQSETTKDARRVTFNQQSLPPKNFLRVSPSTKHKISSELLSRKMTVCSCS</sequence>
<dbReference type="PROSITE" id="PS50006">
    <property type="entry name" value="FHA_DOMAIN"/>
    <property type="match status" value="1"/>
</dbReference>
<gene>
    <name evidence="2" type="ORF">BJ508DRAFT_106978</name>
</gene>
<name>A0A3N4I6X4_ASCIM</name>